<dbReference type="InterPro" id="IPR013325">
    <property type="entry name" value="RNA_pol_sigma_r2"/>
</dbReference>
<evidence type="ECO:0000259" key="7">
    <source>
        <dbReference type="Pfam" id="PF04542"/>
    </source>
</evidence>
<proteinExistence type="inferred from homology"/>
<dbReference type="Pfam" id="PF04545">
    <property type="entry name" value="Sigma70_r4"/>
    <property type="match status" value="1"/>
</dbReference>
<organism evidence="9 10">
    <name type="scientific">Yinghuangia soli</name>
    <dbReference type="NCBI Taxonomy" id="2908204"/>
    <lineage>
        <taxon>Bacteria</taxon>
        <taxon>Bacillati</taxon>
        <taxon>Actinomycetota</taxon>
        <taxon>Actinomycetes</taxon>
        <taxon>Kitasatosporales</taxon>
        <taxon>Streptomycetaceae</taxon>
        <taxon>Yinghuangia</taxon>
    </lineage>
</organism>
<keyword evidence="10" id="KW-1185">Reference proteome</keyword>
<dbReference type="PANTHER" id="PTHR43133:SF50">
    <property type="entry name" value="ECF RNA POLYMERASE SIGMA FACTOR SIGM"/>
    <property type="match status" value="1"/>
</dbReference>
<evidence type="ECO:0000313" key="9">
    <source>
        <dbReference type="EMBL" id="MCF2526069.1"/>
    </source>
</evidence>
<evidence type="ECO:0000313" key="10">
    <source>
        <dbReference type="Proteomes" id="UP001165378"/>
    </source>
</evidence>
<dbReference type="GO" id="GO:0006352">
    <property type="term" value="P:DNA-templated transcription initiation"/>
    <property type="evidence" value="ECO:0007669"/>
    <property type="project" value="InterPro"/>
</dbReference>
<keyword evidence="3" id="KW-0731">Sigma factor</keyword>
<dbReference type="SUPFAM" id="SSF88659">
    <property type="entry name" value="Sigma3 and sigma4 domains of RNA polymerase sigma factors"/>
    <property type="match status" value="1"/>
</dbReference>
<dbReference type="NCBIfam" id="TIGR02983">
    <property type="entry name" value="SigE-fam_strep"/>
    <property type="match status" value="1"/>
</dbReference>
<dbReference type="InterPro" id="IPR039425">
    <property type="entry name" value="RNA_pol_sigma-70-like"/>
</dbReference>
<evidence type="ECO:0000256" key="2">
    <source>
        <dbReference type="ARBA" id="ARBA00023015"/>
    </source>
</evidence>
<dbReference type="InterPro" id="IPR014325">
    <property type="entry name" value="RNA_pol_sigma-E_actinobac"/>
</dbReference>
<gene>
    <name evidence="9" type="ORF">LZ495_02365</name>
</gene>
<keyword evidence="2" id="KW-0805">Transcription regulation</keyword>
<name>A0AA41PUE8_9ACTN</name>
<dbReference type="InterPro" id="IPR013324">
    <property type="entry name" value="RNA_pol_sigma_r3/r4-like"/>
</dbReference>
<evidence type="ECO:0000256" key="1">
    <source>
        <dbReference type="ARBA" id="ARBA00010641"/>
    </source>
</evidence>
<dbReference type="InterPro" id="IPR014284">
    <property type="entry name" value="RNA_pol_sigma-70_dom"/>
</dbReference>
<dbReference type="Gene3D" id="1.10.10.10">
    <property type="entry name" value="Winged helix-like DNA-binding domain superfamily/Winged helix DNA-binding domain"/>
    <property type="match status" value="1"/>
</dbReference>
<dbReference type="EMBL" id="JAKFHA010000001">
    <property type="protein sequence ID" value="MCF2526069.1"/>
    <property type="molecule type" value="Genomic_DNA"/>
</dbReference>
<dbReference type="CDD" id="cd06171">
    <property type="entry name" value="Sigma70_r4"/>
    <property type="match status" value="1"/>
</dbReference>
<accession>A0AA41PUE8</accession>
<keyword evidence="4" id="KW-0238">DNA-binding</keyword>
<keyword evidence="5" id="KW-0804">Transcription</keyword>
<dbReference type="PANTHER" id="PTHR43133">
    <property type="entry name" value="RNA POLYMERASE ECF-TYPE SIGMA FACTO"/>
    <property type="match status" value="1"/>
</dbReference>
<dbReference type="InterPro" id="IPR007627">
    <property type="entry name" value="RNA_pol_sigma70_r2"/>
</dbReference>
<dbReference type="Proteomes" id="UP001165378">
    <property type="component" value="Unassembled WGS sequence"/>
</dbReference>
<feature type="domain" description="RNA polymerase sigma-70 region 4" evidence="8">
    <location>
        <begin position="112"/>
        <end position="160"/>
    </location>
</feature>
<dbReference type="NCBIfam" id="TIGR02937">
    <property type="entry name" value="sigma70-ECF"/>
    <property type="match status" value="1"/>
</dbReference>
<evidence type="ECO:0000256" key="5">
    <source>
        <dbReference type="ARBA" id="ARBA00023163"/>
    </source>
</evidence>
<evidence type="ECO:0000256" key="3">
    <source>
        <dbReference type="ARBA" id="ARBA00023082"/>
    </source>
</evidence>
<dbReference type="Pfam" id="PF04542">
    <property type="entry name" value="Sigma70_r2"/>
    <property type="match status" value="1"/>
</dbReference>
<reference evidence="9" key="1">
    <citation type="submission" date="2022-01" db="EMBL/GenBank/DDBJ databases">
        <title>Genome-Based Taxonomic Classification of the Phylum Actinobacteria.</title>
        <authorList>
            <person name="Gao Y."/>
        </authorList>
    </citation>
    <scope>NUCLEOTIDE SEQUENCE</scope>
    <source>
        <strain evidence="9">KLBMP 8922</strain>
    </source>
</reference>
<dbReference type="SUPFAM" id="SSF88946">
    <property type="entry name" value="Sigma2 domain of RNA polymerase sigma factors"/>
    <property type="match status" value="1"/>
</dbReference>
<dbReference type="AlphaFoldDB" id="A0AA41PUE8"/>
<dbReference type="GO" id="GO:0016987">
    <property type="term" value="F:sigma factor activity"/>
    <property type="evidence" value="ECO:0007669"/>
    <property type="project" value="UniProtKB-KW"/>
</dbReference>
<dbReference type="InterPro" id="IPR007630">
    <property type="entry name" value="RNA_pol_sigma70_r4"/>
</dbReference>
<protein>
    <submittedName>
        <fullName evidence="9">SigE family RNA polymerase sigma factor</fullName>
    </submittedName>
</protein>
<dbReference type="Gene3D" id="1.10.1740.10">
    <property type="match status" value="1"/>
</dbReference>
<feature type="region of interest" description="Disordered" evidence="6">
    <location>
        <begin position="78"/>
        <end position="103"/>
    </location>
</feature>
<dbReference type="InterPro" id="IPR036388">
    <property type="entry name" value="WH-like_DNA-bd_sf"/>
</dbReference>
<sequence>MARGTRDRDGFSGFAAAAAPRLRRTGYLLCGDWHLAEDLAQTALEKLYVAWPRVAQAGNQDAYARRVLVNAYLDRGRRRSSGETPGLDSAALEGTEARPEGDPDLRVTLLDALTGLPARDRAVLVLRYWEDLSVETTAEHLGLTPSAVKTISGRCLARLRGALADLAPTAHPANEAPAAS</sequence>
<dbReference type="GO" id="GO:0003677">
    <property type="term" value="F:DNA binding"/>
    <property type="evidence" value="ECO:0007669"/>
    <property type="project" value="UniProtKB-KW"/>
</dbReference>
<feature type="domain" description="RNA polymerase sigma-70 region 2" evidence="7">
    <location>
        <begin position="19"/>
        <end position="80"/>
    </location>
</feature>
<evidence type="ECO:0000256" key="6">
    <source>
        <dbReference type="SAM" id="MobiDB-lite"/>
    </source>
</evidence>
<dbReference type="RefSeq" id="WP_235050129.1">
    <property type="nucleotide sequence ID" value="NZ_JAKFHA010000001.1"/>
</dbReference>
<evidence type="ECO:0000259" key="8">
    <source>
        <dbReference type="Pfam" id="PF04545"/>
    </source>
</evidence>
<comment type="similarity">
    <text evidence="1">Belongs to the sigma-70 factor family. ECF subfamily.</text>
</comment>
<comment type="caution">
    <text evidence="9">The sequence shown here is derived from an EMBL/GenBank/DDBJ whole genome shotgun (WGS) entry which is preliminary data.</text>
</comment>
<evidence type="ECO:0000256" key="4">
    <source>
        <dbReference type="ARBA" id="ARBA00023125"/>
    </source>
</evidence>